<keyword evidence="2" id="KW-0808">Transferase</keyword>
<dbReference type="PRINTS" id="PR01210">
    <property type="entry name" value="GGTRANSPTASE"/>
</dbReference>
<evidence type="ECO:0000256" key="3">
    <source>
        <dbReference type="ARBA" id="ARBA00022801"/>
    </source>
</evidence>
<name>A0A0R2LLR8_9LACO</name>
<evidence type="ECO:0000256" key="2">
    <source>
        <dbReference type="ARBA" id="ARBA00022679"/>
    </source>
</evidence>
<dbReference type="EMBL" id="JQCN01000034">
    <property type="protein sequence ID" value="KRN99156.1"/>
    <property type="molecule type" value="Genomic_DNA"/>
</dbReference>
<feature type="compositionally biased region" description="Basic and acidic residues" evidence="5">
    <location>
        <begin position="503"/>
        <end position="515"/>
    </location>
</feature>
<proteinExistence type="inferred from homology"/>
<accession>A0A0R2LLR8</accession>
<protein>
    <recommendedName>
        <fullName evidence="8">Gamma-glutamyltranspeptidase</fullName>
    </recommendedName>
</protein>
<dbReference type="PATRIC" id="fig|449659.4.peg.1677"/>
<comment type="caution">
    <text evidence="6">The sequence shown here is derived from an EMBL/GenBank/DDBJ whole genome shotgun (WGS) entry which is preliminary data.</text>
</comment>
<feature type="region of interest" description="Disordered" evidence="5">
    <location>
        <begin position="1"/>
        <end position="29"/>
    </location>
</feature>
<dbReference type="InterPro" id="IPR043137">
    <property type="entry name" value="GGT_ssub_C"/>
</dbReference>
<evidence type="ECO:0000256" key="1">
    <source>
        <dbReference type="ARBA" id="ARBA00009381"/>
    </source>
</evidence>
<dbReference type="AlphaFoldDB" id="A0A0R2LLR8"/>
<feature type="compositionally biased region" description="Basic and acidic residues" evidence="5">
    <location>
        <begin position="16"/>
        <end position="29"/>
    </location>
</feature>
<dbReference type="Gene3D" id="3.60.20.40">
    <property type="match status" value="1"/>
</dbReference>
<keyword evidence="7" id="KW-1185">Reference proteome</keyword>
<sequence>MNSGDGDDGSSFTAKIADKMPWKKKDENTHSTKYAVSTSSTYATKVGEKVLKDGGNAVDAAVAVSYALALTEPYASGLGGGGGMIIYDPKKDEYQGIDYRDSAPVSSDEMSSPTAVPTFVKGMDYASKNYGTKSMGDMIEPSIQLGKDGFKVSPVFSTYIGIYKYFLDDNSDYKNDSGNLLSKGEVMHPKKMVKTLEAVKENGPDAYYTGKNADEIVNNTTLTKKDLESARVENAKPTTTKINGNEFATLPAPFSGVTMLQMLKMANTTNLVDPKADPDGYLKDYKKIKRLAYADRVKNMSDPKFNDVDSQSMVSDDYVDQIIRNNVTKTPAGQQEEDSNNTTHFSIVDSDGMTVSVTNTLGNFYGSEIETGGFYLNAANRLFSPSNVGMNKYEAGKKPRNFTSPTIIQTKDNNTIGLGTPGGNMIPEFMFQTITDRLKFGTDFKSDIEKNRLYLTKENQFIFEDNSKRKDYLPFDEVKEVPYTKKRSDEYFGSMQIVERNNDNGKTHAYYDTRRNGSAKVSDND</sequence>
<keyword evidence="3" id="KW-0378">Hydrolase</keyword>
<comment type="similarity">
    <text evidence="1">Belongs to the gamma-glutamyltransferase family.</text>
</comment>
<feature type="region of interest" description="Disordered" evidence="5">
    <location>
        <begin position="503"/>
        <end position="525"/>
    </location>
</feature>
<dbReference type="InterPro" id="IPR029055">
    <property type="entry name" value="Ntn_hydrolases_N"/>
</dbReference>
<dbReference type="Proteomes" id="UP000051886">
    <property type="component" value="Unassembled WGS sequence"/>
</dbReference>
<dbReference type="InterPro" id="IPR051792">
    <property type="entry name" value="GGT_bact"/>
</dbReference>
<organism evidence="6 7">
    <name type="scientific">Ligilactobacillus pobuzihii</name>
    <dbReference type="NCBI Taxonomy" id="449659"/>
    <lineage>
        <taxon>Bacteria</taxon>
        <taxon>Bacillati</taxon>
        <taxon>Bacillota</taxon>
        <taxon>Bacilli</taxon>
        <taxon>Lactobacillales</taxon>
        <taxon>Lactobacillaceae</taxon>
        <taxon>Ligilactobacillus</taxon>
    </lineage>
</organism>
<evidence type="ECO:0000313" key="6">
    <source>
        <dbReference type="EMBL" id="KRN99156.1"/>
    </source>
</evidence>
<dbReference type="SUPFAM" id="SSF56235">
    <property type="entry name" value="N-terminal nucleophile aminohydrolases (Ntn hydrolases)"/>
    <property type="match status" value="1"/>
</dbReference>
<keyword evidence="4" id="KW-0865">Zymogen</keyword>
<dbReference type="GO" id="GO:0016787">
    <property type="term" value="F:hydrolase activity"/>
    <property type="evidence" value="ECO:0007669"/>
    <property type="project" value="UniProtKB-KW"/>
</dbReference>
<gene>
    <name evidence="6" type="ORF">IV66_GL001644</name>
</gene>
<dbReference type="STRING" id="449659.IV66_GL001644"/>
<dbReference type="GO" id="GO:0016740">
    <property type="term" value="F:transferase activity"/>
    <property type="evidence" value="ECO:0007669"/>
    <property type="project" value="UniProtKB-KW"/>
</dbReference>
<evidence type="ECO:0000313" key="7">
    <source>
        <dbReference type="Proteomes" id="UP000051886"/>
    </source>
</evidence>
<dbReference type="Gene3D" id="1.10.246.230">
    <property type="match status" value="1"/>
</dbReference>
<reference evidence="6 7" key="1">
    <citation type="journal article" date="2015" name="Genome Announc.">
        <title>Expanding the biotechnology potential of lactobacilli through comparative genomics of 213 strains and associated genera.</title>
        <authorList>
            <person name="Sun Z."/>
            <person name="Harris H.M."/>
            <person name="McCann A."/>
            <person name="Guo C."/>
            <person name="Argimon S."/>
            <person name="Zhang W."/>
            <person name="Yang X."/>
            <person name="Jeffery I.B."/>
            <person name="Cooney J.C."/>
            <person name="Kagawa T.F."/>
            <person name="Liu W."/>
            <person name="Song Y."/>
            <person name="Salvetti E."/>
            <person name="Wrobel A."/>
            <person name="Rasinkangas P."/>
            <person name="Parkhill J."/>
            <person name="Rea M.C."/>
            <person name="O'Sullivan O."/>
            <person name="Ritari J."/>
            <person name="Douillard F.P."/>
            <person name="Paul Ross R."/>
            <person name="Yang R."/>
            <person name="Briner A.E."/>
            <person name="Felis G.E."/>
            <person name="de Vos W.M."/>
            <person name="Barrangou R."/>
            <person name="Klaenhammer T.R."/>
            <person name="Caufield P.W."/>
            <person name="Cui Y."/>
            <person name="Zhang H."/>
            <person name="O'Toole P.W."/>
        </authorList>
    </citation>
    <scope>NUCLEOTIDE SEQUENCE [LARGE SCALE GENOMIC DNA]</scope>
    <source>
        <strain evidence="6 7">NBRC 103219</strain>
    </source>
</reference>
<dbReference type="PANTHER" id="PTHR43199:SF1">
    <property type="entry name" value="GLUTATHIONE HYDROLASE PROENZYME"/>
    <property type="match status" value="1"/>
</dbReference>
<evidence type="ECO:0000256" key="4">
    <source>
        <dbReference type="ARBA" id="ARBA00023145"/>
    </source>
</evidence>
<evidence type="ECO:0000256" key="5">
    <source>
        <dbReference type="SAM" id="MobiDB-lite"/>
    </source>
</evidence>
<dbReference type="Pfam" id="PF01019">
    <property type="entry name" value="G_glu_transpept"/>
    <property type="match status" value="1"/>
</dbReference>
<dbReference type="PANTHER" id="PTHR43199">
    <property type="entry name" value="GLUTATHIONE HYDROLASE"/>
    <property type="match status" value="1"/>
</dbReference>
<evidence type="ECO:0008006" key="8">
    <source>
        <dbReference type="Google" id="ProtNLM"/>
    </source>
</evidence>